<evidence type="ECO:0000313" key="1">
    <source>
        <dbReference type="EMBL" id="CAI2378527.1"/>
    </source>
</evidence>
<dbReference type="EMBL" id="CAMPGE010020261">
    <property type="protein sequence ID" value="CAI2378527.1"/>
    <property type="molecule type" value="Genomic_DNA"/>
</dbReference>
<reference evidence="1" key="1">
    <citation type="submission" date="2023-07" db="EMBL/GenBank/DDBJ databases">
        <authorList>
            <consortium name="AG Swart"/>
            <person name="Singh M."/>
            <person name="Singh A."/>
            <person name="Seah K."/>
            <person name="Emmerich C."/>
        </authorList>
    </citation>
    <scope>NUCLEOTIDE SEQUENCE</scope>
    <source>
        <strain evidence="1">DP1</strain>
    </source>
</reference>
<dbReference type="Proteomes" id="UP001295684">
    <property type="component" value="Unassembled WGS sequence"/>
</dbReference>
<accession>A0AAD1XU48</accession>
<proteinExistence type="predicted"/>
<keyword evidence="2" id="KW-1185">Reference proteome</keyword>
<comment type="caution">
    <text evidence="1">The sequence shown here is derived from an EMBL/GenBank/DDBJ whole genome shotgun (WGS) entry which is preliminary data.</text>
</comment>
<protein>
    <submittedName>
        <fullName evidence="1">Uncharacterized protein</fullName>
    </submittedName>
</protein>
<gene>
    <name evidence="1" type="ORF">ECRASSUSDP1_LOCUS19924</name>
</gene>
<name>A0AAD1XU48_EUPCR</name>
<organism evidence="1 2">
    <name type="scientific">Euplotes crassus</name>
    <dbReference type="NCBI Taxonomy" id="5936"/>
    <lineage>
        <taxon>Eukaryota</taxon>
        <taxon>Sar</taxon>
        <taxon>Alveolata</taxon>
        <taxon>Ciliophora</taxon>
        <taxon>Intramacronucleata</taxon>
        <taxon>Spirotrichea</taxon>
        <taxon>Hypotrichia</taxon>
        <taxon>Euplotida</taxon>
        <taxon>Euplotidae</taxon>
        <taxon>Moneuplotes</taxon>
    </lineage>
</organism>
<dbReference type="AlphaFoldDB" id="A0AAD1XU48"/>
<evidence type="ECO:0000313" key="2">
    <source>
        <dbReference type="Proteomes" id="UP001295684"/>
    </source>
</evidence>
<sequence>MNWEETFQARLKGGFNMARAKNLAKMGLKPSQTNEAKEFCSESFEIDRRIQRKKLREHIKSKLRKNMIERKVHSGPNTPRNAEPARFAKHRTKKHKHFRSGDKIKGLSDIIQDEIKSIKFKKTNSKKSSMSSGKNSKIPKLKNTMARVRSNENNKYIFSNTKIPHLSCWQEPKSPSPQKNLKSEKRYKNKCNGINAWREIRAFIESDGGYQEILRNSQKYTKGEVGALELNEGLKDTILNLIEVMNF</sequence>